<dbReference type="RefSeq" id="WP_042214729.1">
    <property type="nucleotide sequence ID" value="NZ_CP009285.1"/>
</dbReference>
<dbReference type="Gene3D" id="1.20.1420.60">
    <property type="match status" value="1"/>
</dbReference>
<evidence type="ECO:0000313" key="2">
    <source>
        <dbReference type="Proteomes" id="UP000029518"/>
    </source>
</evidence>
<reference evidence="1" key="1">
    <citation type="submission" date="2014-08" db="EMBL/GenBank/DDBJ databases">
        <title>Comparative genomics of the Paenibacillus odorifer group.</title>
        <authorList>
            <person name="den Bakker H.C."/>
            <person name="Tsai Y.-C.Y.-C."/>
            <person name="Martin N."/>
            <person name="Korlach J."/>
            <person name="Wiedmann M."/>
        </authorList>
    </citation>
    <scope>NUCLEOTIDE SEQUENCE [LARGE SCALE GENOMIC DNA]</scope>
    <source>
        <strain evidence="1">DSM 13188</strain>
    </source>
</reference>
<organism evidence="1 2">
    <name type="scientific">Paenibacillus borealis</name>
    <dbReference type="NCBI Taxonomy" id="160799"/>
    <lineage>
        <taxon>Bacteria</taxon>
        <taxon>Bacillati</taxon>
        <taxon>Bacillota</taxon>
        <taxon>Bacilli</taxon>
        <taxon>Bacillales</taxon>
        <taxon>Paenibacillaceae</taxon>
        <taxon>Paenibacillus</taxon>
    </lineage>
</organism>
<name>A0A089LGA1_PAEBO</name>
<gene>
    <name evidence="1" type="ORF">PBOR_20980</name>
</gene>
<dbReference type="OrthoDB" id="2661274at2"/>
<dbReference type="Proteomes" id="UP000029518">
    <property type="component" value="Chromosome"/>
</dbReference>
<dbReference type="EMBL" id="CP009285">
    <property type="protein sequence ID" value="AIQ59130.1"/>
    <property type="molecule type" value="Genomic_DNA"/>
</dbReference>
<dbReference type="AlphaFoldDB" id="A0A089LGA1"/>
<keyword evidence="2" id="KW-1185">Reference proteome</keyword>
<dbReference type="HOGENOM" id="CLU_129800_0_0_9"/>
<protein>
    <submittedName>
        <fullName evidence="1">Uncharacterized protein</fullName>
    </submittedName>
</protein>
<accession>A0A089LGA1</accession>
<evidence type="ECO:0000313" key="1">
    <source>
        <dbReference type="EMBL" id="AIQ59130.1"/>
    </source>
</evidence>
<proteinExistence type="predicted"/>
<sequence>MVPVTMEREIFNMLSDERLGYACMEPTFVKIRAKSTAVKNEAISQLGRGQRALCMFRILYDHSSRSAEEYYGWICYLLDQPGYWNSVLEGLQFFGDTPLIRLLEESKELFEARNLRVGTDWSDAAITDLEADPELHEAVITLYTQYQELTAHSLQIIAGYIRAHPEEFIVFKDGPV</sequence>
<dbReference type="KEGG" id="pbd:PBOR_20980"/>